<accession>A0A1Y2DZF0</accession>
<dbReference type="InterPro" id="IPR050815">
    <property type="entry name" value="TF_fung"/>
</dbReference>
<comment type="subcellular location">
    <subcellularLocation>
        <location evidence="1">Nucleus</location>
    </subcellularLocation>
</comment>
<evidence type="ECO:0000313" key="9">
    <source>
        <dbReference type="Proteomes" id="UP000193689"/>
    </source>
</evidence>
<dbReference type="GO" id="GO:0000981">
    <property type="term" value="F:DNA-binding transcription factor activity, RNA polymerase II-specific"/>
    <property type="evidence" value="ECO:0007669"/>
    <property type="project" value="InterPro"/>
</dbReference>
<dbReference type="PROSITE" id="PS00463">
    <property type="entry name" value="ZN2_CY6_FUNGAL_1"/>
    <property type="match status" value="1"/>
</dbReference>
<keyword evidence="9" id="KW-1185">Reference proteome</keyword>
<keyword evidence="2" id="KW-0479">Metal-binding</keyword>
<organism evidence="8 9">
    <name type="scientific">Pseudomassariella vexata</name>
    <dbReference type="NCBI Taxonomy" id="1141098"/>
    <lineage>
        <taxon>Eukaryota</taxon>
        <taxon>Fungi</taxon>
        <taxon>Dikarya</taxon>
        <taxon>Ascomycota</taxon>
        <taxon>Pezizomycotina</taxon>
        <taxon>Sordariomycetes</taxon>
        <taxon>Xylariomycetidae</taxon>
        <taxon>Amphisphaeriales</taxon>
        <taxon>Pseudomassariaceae</taxon>
        <taxon>Pseudomassariella</taxon>
    </lineage>
</organism>
<evidence type="ECO:0000256" key="3">
    <source>
        <dbReference type="ARBA" id="ARBA00023015"/>
    </source>
</evidence>
<dbReference type="PANTHER" id="PTHR47338:SF20">
    <property type="entry name" value="ZN(II)2CYS6 TRANSCRIPTION FACTOR (EUROFUNG)"/>
    <property type="match status" value="1"/>
</dbReference>
<dbReference type="AlphaFoldDB" id="A0A1Y2DZF0"/>
<sequence length="104" mass="11818">MSSPTSCAPSLSSSVAKRKEPKTACLLCRRRKVACDRRRPKCGLCSRNDFDCTYTARERRPGLRAGYVSQLEERIGRSPEYVRAGHDHYQTTCYANMRTRLALS</sequence>
<keyword evidence="3" id="KW-0805">Transcription regulation</keyword>
<dbReference type="GO" id="GO:0008270">
    <property type="term" value="F:zinc ion binding"/>
    <property type="evidence" value="ECO:0007669"/>
    <property type="project" value="InterPro"/>
</dbReference>
<dbReference type="PANTHER" id="PTHR47338">
    <property type="entry name" value="ZN(II)2CYS6 TRANSCRIPTION FACTOR (EUROFUNG)-RELATED"/>
    <property type="match status" value="1"/>
</dbReference>
<reference evidence="8 9" key="1">
    <citation type="submission" date="2016-07" db="EMBL/GenBank/DDBJ databases">
        <title>Pervasive Adenine N6-methylation of Active Genes in Fungi.</title>
        <authorList>
            <consortium name="DOE Joint Genome Institute"/>
            <person name="Mondo S.J."/>
            <person name="Dannebaum R.O."/>
            <person name="Kuo R.C."/>
            <person name="Labutti K."/>
            <person name="Haridas S."/>
            <person name="Kuo A."/>
            <person name="Salamov A."/>
            <person name="Ahrendt S.R."/>
            <person name="Lipzen A."/>
            <person name="Sullivan W."/>
            <person name="Andreopoulos W.B."/>
            <person name="Clum A."/>
            <person name="Lindquist E."/>
            <person name="Daum C."/>
            <person name="Ramamoorthy G.K."/>
            <person name="Gryganskyi A."/>
            <person name="Culley D."/>
            <person name="Magnuson J.K."/>
            <person name="James T.Y."/>
            <person name="O'Malley M.A."/>
            <person name="Stajich J.E."/>
            <person name="Spatafora J.W."/>
            <person name="Visel A."/>
            <person name="Grigoriev I.V."/>
        </authorList>
    </citation>
    <scope>NUCLEOTIDE SEQUENCE [LARGE SCALE GENOMIC DNA]</scope>
    <source>
        <strain evidence="8 9">CBS 129021</strain>
    </source>
</reference>
<dbReference type="SMART" id="SM00066">
    <property type="entry name" value="GAL4"/>
    <property type="match status" value="1"/>
</dbReference>
<evidence type="ECO:0000259" key="7">
    <source>
        <dbReference type="PROSITE" id="PS50048"/>
    </source>
</evidence>
<dbReference type="OrthoDB" id="2534600at2759"/>
<dbReference type="GeneID" id="63770407"/>
<protein>
    <recommendedName>
        <fullName evidence="7">Zn(2)-C6 fungal-type domain-containing protein</fullName>
    </recommendedName>
</protein>
<evidence type="ECO:0000256" key="1">
    <source>
        <dbReference type="ARBA" id="ARBA00004123"/>
    </source>
</evidence>
<evidence type="ECO:0000256" key="5">
    <source>
        <dbReference type="ARBA" id="ARBA00023242"/>
    </source>
</evidence>
<feature type="compositionally biased region" description="Low complexity" evidence="6">
    <location>
        <begin position="1"/>
        <end position="14"/>
    </location>
</feature>
<evidence type="ECO:0000256" key="6">
    <source>
        <dbReference type="SAM" id="MobiDB-lite"/>
    </source>
</evidence>
<dbReference type="RefSeq" id="XP_040715890.1">
    <property type="nucleotide sequence ID" value="XM_040854195.1"/>
</dbReference>
<dbReference type="InterPro" id="IPR001138">
    <property type="entry name" value="Zn2Cys6_DnaBD"/>
</dbReference>
<dbReference type="CDD" id="cd00067">
    <property type="entry name" value="GAL4"/>
    <property type="match status" value="1"/>
</dbReference>
<evidence type="ECO:0000256" key="2">
    <source>
        <dbReference type="ARBA" id="ARBA00022723"/>
    </source>
</evidence>
<dbReference type="PROSITE" id="PS50048">
    <property type="entry name" value="ZN2_CY6_FUNGAL_2"/>
    <property type="match status" value="1"/>
</dbReference>
<keyword evidence="4" id="KW-0804">Transcription</keyword>
<dbReference type="Pfam" id="PF00172">
    <property type="entry name" value="Zn_clus"/>
    <property type="match status" value="1"/>
</dbReference>
<dbReference type="Gene3D" id="4.10.240.10">
    <property type="entry name" value="Zn(2)-C6 fungal-type DNA-binding domain"/>
    <property type="match status" value="1"/>
</dbReference>
<gene>
    <name evidence="8" type="ORF">BCR38DRAFT_215738</name>
</gene>
<evidence type="ECO:0000256" key="4">
    <source>
        <dbReference type="ARBA" id="ARBA00023163"/>
    </source>
</evidence>
<evidence type="ECO:0000313" key="8">
    <source>
        <dbReference type="EMBL" id="ORY64476.1"/>
    </source>
</evidence>
<dbReference type="GO" id="GO:0005634">
    <property type="term" value="C:nucleus"/>
    <property type="evidence" value="ECO:0007669"/>
    <property type="project" value="UniProtKB-SubCell"/>
</dbReference>
<feature type="region of interest" description="Disordered" evidence="6">
    <location>
        <begin position="1"/>
        <end position="21"/>
    </location>
</feature>
<name>A0A1Y2DZF0_9PEZI</name>
<dbReference type="InterPro" id="IPR036864">
    <property type="entry name" value="Zn2-C6_fun-type_DNA-bd_sf"/>
</dbReference>
<dbReference type="Proteomes" id="UP000193689">
    <property type="component" value="Unassembled WGS sequence"/>
</dbReference>
<feature type="domain" description="Zn(2)-C6 fungal-type" evidence="7">
    <location>
        <begin position="24"/>
        <end position="54"/>
    </location>
</feature>
<comment type="caution">
    <text evidence="8">The sequence shown here is derived from an EMBL/GenBank/DDBJ whole genome shotgun (WGS) entry which is preliminary data.</text>
</comment>
<keyword evidence="5" id="KW-0539">Nucleus</keyword>
<proteinExistence type="predicted"/>
<dbReference type="EMBL" id="MCFJ01000007">
    <property type="protein sequence ID" value="ORY64476.1"/>
    <property type="molecule type" value="Genomic_DNA"/>
</dbReference>
<dbReference type="SUPFAM" id="SSF57701">
    <property type="entry name" value="Zn2/Cys6 DNA-binding domain"/>
    <property type="match status" value="1"/>
</dbReference>
<dbReference type="InParanoid" id="A0A1Y2DZF0"/>